<gene>
    <name evidence="1" type="ORF">IX84_19215</name>
</gene>
<dbReference type="EMBL" id="JPOS01000055">
    <property type="protein sequence ID" value="KGE86783.1"/>
    <property type="molecule type" value="Genomic_DNA"/>
</dbReference>
<dbReference type="AlphaFoldDB" id="A0A098S4Q1"/>
<accession>A0A098S4Q1</accession>
<name>A0A098S4Q1_9BACT</name>
<evidence type="ECO:0008006" key="3">
    <source>
        <dbReference type="Google" id="ProtNLM"/>
    </source>
</evidence>
<proteinExistence type="predicted"/>
<evidence type="ECO:0000313" key="1">
    <source>
        <dbReference type="EMBL" id="KGE86783.1"/>
    </source>
</evidence>
<dbReference type="Proteomes" id="UP000029736">
    <property type="component" value="Unassembled WGS sequence"/>
</dbReference>
<dbReference type="STRING" id="1524460.IX84_19215"/>
<comment type="caution">
    <text evidence="1">The sequence shown here is derived from an EMBL/GenBank/DDBJ whole genome shotgun (WGS) entry which is preliminary data.</text>
</comment>
<keyword evidence="2" id="KW-1185">Reference proteome</keyword>
<evidence type="ECO:0000313" key="2">
    <source>
        <dbReference type="Proteomes" id="UP000029736"/>
    </source>
</evidence>
<sequence>MCANTTVFFDASGQASINPQDVDGGSTDDCATVLNYALDQSQFTCSDAPEVMVQLEVGDGNPATGSGTCMAAVTLIDDLLPSAVCQDLSIDLDGSGMASVSPQDVDGGSTDNCGVASLTLDITQFSSADIGQNQVTLTAEDAAGNLNSCLATVTVNGAPPNCSDGIQNGDETGIDCGGSSCPPCAVPCADPGFTSNTIT</sequence>
<feature type="non-terminal residue" evidence="1">
    <location>
        <position position="199"/>
    </location>
</feature>
<reference evidence="1 2" key="1">
    <citation type="journal article" date="2014" name="Int. J. Syst. Evol. Microbiol.">
        <title>Phaeodactylibacter xiamenensis gen. nov., sp. nov., a member of the family Saprospiraceae isolated from the marine alga Phaeodactylum tricornutum.</title>
        <authorList>
            <person name="Chen Z.Jr."/>
            <person name="Lei X."/>
            <person name="Lai Q."/>
            <person name="Li Y."/>
            <person name="Zhang B."/>
            <person name="Zhang J."/>
            <person name="Zhang H."/>
            <person name="Yang L."/>
            <person name="Zheng W."/>
            <person name="Tian Y."/>
            <person name="Yu Z."/>
            <person name="Xu H.Jr."/>
            <person name="Zheng T."/>
        </authorList>
    </citation>
    <scope>NUCLEOTIDE SEQUENCE [LARGE SCALE GENOMIC DNA]</scope>
    <source>
        <strain evidence="1 2">KD52</strain>
    </source>
</reference>
<protein>
    <recommendedName>
        <fullName evidence="3">HYR domain-containing protein</fullName>
    </recommendedName>
</protein>
<organism evidence="1 2">
    <name type="scientific">Phaeodactylibacter xiamenensis</name>
    <dbReference type="NCBI Taxonomy" id="1524460"/>
    <lineage>
        <taxon>Bacteria</taxon>
        <taxon>Pseudomonadati</taxon>
        <taxon>Bacteroidota</taxon>
        <taxon>Saprospiria</taxon>
        <taxon>Saprospirales</taxon>
        <taxon>Haliscomenobacteraceae</taxon>
        <taxon>Phaeodactylibacter</taxon>
    </lineage>
</organism>